<dbReference type="AlphaFoldDB" id="A0A1H3AHJ6"/>
<reference evidence="2 3" key="1">
    <citation type="submission" date="2016-10" db="EMBL/GenBank/DDBJ databases">
        <authorList>
            <person name="de Groot N.N."/>
        </authorList>
    </citation>
    <scope>NUCLEOTIDE SEQUENCE [LARGE SCALE GENOMIC DNA]</scope>
    <source>
        <strain evidence="2 3">DSM 45610</strain>
    </source>
</reference>
<dbReference type="EMBL" id="FNNQ01000013">
    <property type="protein sequence ID" value="SDX28654.1"/>
    <property type="molecule type" value="Genomic_DNA"/>
</dbReference>
<name>A0A1H3AHJ6_9BACL</name>
<feature type="transmembrane region" description="Helical" evidence="1">
    <location>
        <begin position="266"/>
        <end position="287"/>
    </location>
</feature>
<dbReference type="InterPro" id="IPR018710">
    <property type="entry name" value="DUF2232"/>
</dbReference>
<sequence>MSRFADARYGLITFGIFILLIVSLLTPFSLLTIWFLPLPFFLHGARWGGRSLIFPVTVSGLFILFLFPHALVLSLYGFSVVTGSVMGLLYRRENVSGTDVVLGGVIAAWVSMLLIVIVTASFTDLFSELAANWDKQWQLMEQKVKSLGTVEKLPNPQNMGKVLPGMLLLTLLPFPILNFVLGRRFLKRSGLPRKEMIPFYTWRLPRSFFYFYFVSLAGLLVTSSEASGSFDLLFSNAVALLYVLFMIQGWSFISYILHTRGKSKKWMILVVVISLMIPPATVVLHLLGVLDTGTQIRQRIKGRG</sequence>
<evidence type="ECO:0000313" key="3">
    <source>
        <dbReference type="Proteomes" id="UP000198534"/>
    </source>
</evidence>
<dbReference type="Proteomes" id="UP000198534">
    <property type="component" value="Unassembled WGS sequence"/>
</dbReference>
<dbReference type="Pfam" id="PF09991">
    <property type="entry name" value="DUF2232"/>
    <property type="match status" value="1"/>
</dbReference>
<accession>A0A1H3AHJ6</accession>
<feature type="transmembrane region" description="Helical" evidence="1">
    <location>
        <begin position="102"/>
        <end position="122"/>
    </location>
</feature>
<keyword evidence="1" id="KW-1133">Transmembrane helix</keyword>
<evidence type="ECO:0000313" key="2">
    <source>
        <dbReference type="EMBL" id="SDX28654.1"/>
    </source>
</evidence>
<feature type="transmembrane region" description="Helical" evidence="1">
    <location>
        <begin position="12"/>
        <end position="35"/>
    </location>
</feature>
<dbReference type="RefSeq" id="WP_177168049.1">
    <property type="nucleotide sequence ID" value="NZ_FNNQ01000013.1"/>
</dbReference>
<protein>
    <submittedName>
        <fullName evidence="2">Uncharacterized conserved protein YybS, DUF2232 family</fullName>
    </submittedName>
</protein>
<dbReference type="STRING" id="1048340.SAMN05444487_11375"/>
<feature type="transmembrane region" description="Helical" evidence="1">
    <location>
        <begin position="232"/>
        <end position="257"/>
    </location>
</feature>
<keyword evidence="1" id="KW-0472">Membrane</keyword>
<keyword evidence="1" id="KW-0812">Transmembrane</keyword>
<dbReference type="PANTHER" id="PTHR41324">
    <property type="entry name" value="MEMBRANE PROTEIN-RELATED"/>
    <property type="match status" value="1"/>
</dbReference>
<proteinExistence type="predicted"/>
<feature type="transmembrane region" description="Helical" evidence="1">
    <location>
        <begin position="207"/>
        <end position="226"/>
    </location>
</feature>
<gene>
    <name evidence="2" type="ORF">SAMN05444487_11375</name>
</gene>
<evidence type="ECO:0000256" key="1">
    <source>
        <dbReference type="SAM" id="Phobius"/>
    </source>
</evidence>
<keyword evidence="3" id="KW-1185">Reference proteome</keyword>
<dbReference type="PANTHER" id="PTHR41324:SF1">
    <property type="entry name" value="DUF2232 DOMAIN-CONTAINING PROTEIN"/>
    <property type="match status" value="1"/>
</dbReference>
<feature type="transmembrane region" description="Helical" evidence="1">
    <location>
        <begin position="162"/>
        <end position="186"/>
    </location>
</feature>
<organism evidence="2 3">
    <name type="scientific">Marininema mesophilum</name>
    <dbReference type="NCBI Taxonomy" id="1048340"/>
    <lineage>
        <taxon>Bacteria</taxon>
        <taxon>Bacillati</taxon>
        <taxon>Bacillota</taxon>
        <taxon>Bacilli</taxon>
        <taxon>Bacillales</taxon>
        <taxon>Thermoactinomycetaceae</taxon>
        <taxon>Marininema</taxon>
    </lineage>
</organism>